<comment type="pathway">
    <text evidence="2">Carbohydrate biosynthesis; Calvin cycle.</text>
</comment>
<evidence type="ECO:0000256" key="11">
    <source>
        <dbReference type="ARBA" id="ARBA00081210"/>
    </source>
</evidence>
<gene>
    <name evidence="12" type="primary">fbp</name>
    <name evidence="16" type="ORF">COY66_04635</name>
</gene>
<feature type="binding site" evidence="12">
    <location>
        <position position="265"/>
    </location>
    <ligand>
        <name>substrate</name>
    </ligand>
</feature>
<dbReference type="NCBIfam" id="NF006778">
    <property type="entry name" value="PRK09293.1-1"/>
    <property type="match status" value="1"/>
</dbReference>
<dbReference type="InterPro" id="IPR033391">
    <property type="entry name" value="FBPase_N"/>
</dbReference>
<keyword evidence="5 12" id="KW-0963">Cytoplasm</keyword>
<evidence type="ECO:0000256" key="6">
    <source>
        <dbReference type="ARBA" id="ARBA00022723"/>
    </source>
</evidence>
<comment type="subcellular location">
    <subcellularLocation>
        <location evidence="12">Cytoplasm</location>
    </subcellularLocation>
</comment>
<dbReference type="AlphaFoldDB" id="A0A2M7RHQ8"/>
<feature type="binding site" evidence="12">
    <location>
        <begin position="117"/>
        <end position="120"/>
    </location>
    <ligand>
        <name>substrate</name>
    </ligand>
</feature>
<dbReference type="GO" id="GO:0006094">
    <property type="term" value="P:gluconeogenesis"/>
    <property type="evidence" value="ECO:0007669"/>
    <property type="project" value="UniProtKB-UniRule"/>
</dbReference>
<evidence type="ECO:0000256" key="4">
    <source>
        <dbReference type="ARBA" id="ARBA00013093"/>
    </source>
</evidence>
<protein>
    <recommendedName>
        <fullName evidence="10 12">Fructose-1,6-bisphosphatase class 1</fullName>
        <shortName evidence="12">FBPase class 1</shortName>
        <ecNumber evidence="4 12">3.1.3.11</ecNumber>
    </recommendedName>
    <alternativeName>
        <fullName evidence="11 12">D-fructose-1,6-bisphosphate 1-phosphohydrolase class 1</fullName>
    </alternativeName>
</protein>
<feature type="binding site" evidence="12">
    <location>
        <position position="114"/>
    </location>
    <ligand>
        <name>Mg(2+)</name>
        <dbReference type="ChEBI" id="CHEBI:18420"/>
        <label>2</label>
    </ligand>
</feature>
<dbReference type="Gene3D" id="3.40.190.80">
    <property type="match status" value="1"/>
</dbReference>
<evidence type="ECO:0000313" key="17">
    <source>
        <dbReference type="Proteomes" id="UP000230779"/>
    </source>
</evidence>
<keyword evidence="6 12" id="KW-0479">Metal-binding</keyword>
<dbReference type="PANTHER" id="PTHR11556:SF35">
    <property type="entry name" value="SEDOHEPTULOSE-1,7-BISPHOSPHATASE, CHLOROPLASTIC"/>
    <property type="match status" value="1"/>
</dbReference>
<evidence type="ECO:0000256" key="8">
    <source>
        <dbReference type="ARBA" id="ARBA00022842"/>
    </source>
</evidence>
<feature type="binding site" evidence="12">
    <location>
        <position position="117"/>
    </location>
    <ligand>
        <name>Mg(2+)</name>
        <dbReference type="ChEBI" id="CHEBI:18420"/>
        <label>2</label>
    </ligand>
</feature>
<dbReference type="GO" id="GO:0042132">
    <property type="term" value="F:fructose 1,6-bisphosphate 1-phosphatase activity"/>
    <property type="evidence" value="ECO:0007669"/>
    <property type="project" value="UniProtKB-UniRule"/>
</dbReference>
<sequence>MKDVMNLTRFILEEQKAYPEAYGELTNLLLDIIFAAKIISREVNKAGLIDILGSIGKKNIHQDEVQKLDVYAQEVFEKILLHTGHISGLASEEKDDIIPVPPGYHKGKYILIFDPLDGSSNINVNVSVGSIFAIYHKISKGADADVSDFLQKGKNQVAAGYVIYGSSTMFVYTTGKGVHSFTLDPTIGEFILTEKNITIPKKSKYFSVNEGYYHLWDDATKKIVSHFKGQYSGRHIGSLVADFHRNLLTGGVHLNPPTSERPEGKLRLLYEGAPLALIIEQAGGSASDGKQNVLDIKPTDIHQRTPLFIGSKNDVKMIEETYAKK</sequence>
<dbReference type="Pfam" id="PF00316">
    <property type="entry name" value="FBPase"/>
    <property type="match status" value="1"/>
</dbReference>
<name>A0A2M7RHQ8_9BACT</name>
<organism evidence="16 17">
    <name type="scientific">Candidatus Kerfeldbacteria bacterium CG_4_10_14_0_8_um_filter_42_10</name>
    <dbReference type="NCBI Taxonomy" id="2014248"/>
    <lineage>
        <taxon>Bacteria</taxon>
        <taxon>Candidatus Kerfeldiibacteriota</taxon>
    </lineage>
</organism>
<comment type="catalytic activity">
    <reaction evidence="1 12">
        <text>beta-D-fructose 1,6-bisphosphate + H2O = beta-D-fructose 6-phosphate + phosphate</text>
        <dbReference type="Rhea" id="RHEA:11064"/>
        <dbReference type="ChEBI" id="CHEBI:15377"/>
        <dbReference type="ChEBI" id="CHEBI:32966"/>
        <dbReference type="ChEBI" id="CHEBI:43474"/>
        <dbReference type="ChEBI" id="CHEBI:57634"/>
        <dbReference type="EC" id="3.1.3.11"/>
    </reaction>
</comment>
<dbReference type="PROSITE" id="PS00124">
    <property type="entry name" value="FBPASE"/>
    <property type="match status" value="1"/>
</dbReference>
<dbReference type="CDD" id="cd00354">
    <property type="entry name" value="FBPase"/>
    <property type="match status" value="1"/>
</dbReference>
<evidence type="ECO:0000259" key="14">
    <source>
        <dbReference type="Pfam" id="PF00316"/>
    </source>
</evidence>
<comment type="similarity">
    <text evidence="3 12 13">Belongs to the FBPase class 1 family.</text>
</comment>
<dbReference type="GO" id="GO:0030388">
    <property type="term" value="P:fructose 1,6-bisphosphate metabolic process"/>
    <property type="evidence" value="ECO:0007669"/>
    <property type="project" value="TreeGrafter"/>
</dbReference>
<evidence type="ECO:0000256" key="13">
    <source>
        <dbReference type="RuleBase" id="RU000508"/>
    </source>
</evidence>
<keyword evidence="7 12" id="KW-0378">Hydrolase</keyword>
<dbReference type="InterPro" id="IPR028343">
    <property type="entry name" value="FBPtase"/>
</dbReference>
<dbReference type="Pfam" id="PF18913">
    <property type="entry name" value="FBPase_C"/>
    <property type="match status" value="1"/>
</dbReference>
<dbReference type="InterPro" id="IPR044015">
    <property type="entry name" value="FBPase_C_dom"/>
</dbReference>
<dbReference type="GO" id="GO:0000287">
    <property type="term" value="F:magnesium ion binding"/>
    <property type="evidence" value="ECO:0007669"/>
    <property type="project" value="UniProtKB-UniRule"/>
</dbReference>
<evidence type="ECO:0000259" key="15">
    <source>
        <dbReference type="Pfam" id="PF18913"/>
    </source>
</evidence>
<comment type="subunit">
    <text evidence="12">Homotetramer.</text>
</comment>
<dbReference type="EC" id="3.1.3.11" evidence="4 12"/>
<dbReference type="PIRSF" id="PIRSF500210">
    <property type="entry name" value="FBPtase"/>
    <property type="match status" value="1"/>
</dbReference>
<evidence type="ECO:0000256" key="12">
    <source>
        <dbReference type="HAMAP-Rule" id="MF_01855"/>
    </source>
</evidence>
<evidence type="ECO:0000256" key="3">
    <source>
        <dbReference type="ARBA" id="ARBA00010941"/>
    </source>
</evidence>
<dbReference type="FunFam" id="3.30.540.10:FF:000002">
    <property type="entry name" value="Fructose-1,6-bisphosphatase class 1"/>
    <property type="match status" value="1"/>
</dbReference>
<dbReference type="EMBL" id="PFMD01000052">
    <property type="protein sequence ID" value="PIY96295.1"/>
    <property type="molecule type" value="Genomic_DNA"/>
</dbReference>
<evidence type="ECO:0000256" key="10">
    <source>
        <dbReference type="ARBA" id="ARBA00072069"/>
    </source>
</evidence>
<comment type="caution">
    <text evidence="16">The sequence shown here is derived from an EMBL/GenBank/DDBJ whole genome shotgun (WGS) entry which is preliminary data.</text>
</comment>
<feature type="domain" description="Fructose-1-6-bisphosphatase class I N-terminal" evidence="14">
    <location>
        <begin position="6"/>
        <end position="194"/>
    </location>
</feature>
<dbReference type="HAMAP" id="MF_01855">
    <property type="entry name" value="FBPase_class1"/>
    <property type="match status" value="1"/>
</dbReference>
<comment type="cofactor">
    <cofactor evidence="12">
        <name>Mg(2+)</name>
        <dbReference type="ChEBI" id="CHEBI:18420"/>
    </cofactor>
    <text evidence="12">Binds 2 magnesium ions per subunit.</text>
</comment>
<dbReference type="SUPFAM" id="SSF56655">
    <property type="entry name" value="Carbohydrate phosphatase"/>
    <property type="match status" value="1"/>
</dbReference>
<dbReference type="PIRSF" id="PIRSF000904">
    <property type="entry name" value="FBPtase_SBPase"/>
    <property type="match status" value="1"/>
</dbReference>
<evidence type="ECO:0000256" key="1">
    <source>
        <dbReference type="ARBA" id="ARBA00001273"/>
    </source>
</evidence>
<keyword evidence="8 12" id="KW-0460">Magnesium</keyword>
<dbReference type="GO" id="GO:0005986">
    <property type="term" value="P:sucrose biosynthetic process"/>
    <property type="evidence" value="ECO:0007669"/>
    <property type="project" value="TreeGrafter"/>
</dbReference>
<dbReference type="GO" id="GO:0006000">
    <property type="term" value="P:fructose metabolic process"/>
    <property type="evidence" value="ECO:0007669"/>
    <property type="project" value="TreeGrafter"/>
</dbReference>
<evidence type="ECO:0000256" key="7">
    <source>
        <dbReference type="ARBA" id="ARBA00022801"/>
    </source>
</evidence>
<dbReference type="Gene3D" id="3.30.540.10">
    <property type="entry name" value="Fructose-1,6-Bisphosphatase, subunit A, domain 1"/>
    <property type="match status" value="1"/>
</dbReference>
<keyword evidence="9 12" id="KW-0119">Carbohydrate metabolism</keyword>
<comment type="caution">
    <text evidence="12">Lacks conserved residue(s) required for the propagation of feature annotation.</text>
</comment>
<dbReference type="PRINTS" id="PR00115">
    <property type="entry name" value="F16BPHPHTASE"/>
</dbReference>
<evidence type="ECO:0000256" key="2">
    <source>
        <dbReference type="ARBA" id="ARBA00005215"/>
    </source>
</evidence>
<dbReference type="InterPro" id="IPR020548">
    <property type="entry name" value="Fructose_bisphosphatase_AS"/>
</dbReference>
<dbReference type="GO" id="GO:0006002">
    <property type="term" value="P:fructose 6-phosphate metabolic process"/>
    <property type="evidence" value="ECO:0007669"/>
    <property type="project" value="TreeGrafter"/>
</dbReference>
<feature type="binding site" evidence="12">
    <location>
        <position position="92"/>
    </location>
    <ligand>
        <name>Mg(2+)</name>
        <dbReference type="ChEBI" id="CHEBI:18420"/>
        <label>1</label>
    </ligand>
</feature>
<feature type="binding site" evidence="12">
    <location>
        <position position="209"/>
    </location>
    <ligand>
        <name>substrate</name>
    </ligand>
</feature>
<evidence type="ECO:0000256" key="9">
    <source>
        <dbReference type="ARBA" id="ARBA00023277"/>
    </source>
</evidence>
<dbReference type="PANTHER" id="PTHR11556">
    <property type="entry name" value="FRUCTOSE-1,6-BISPHOSPHATASE-RELATED"/>
    <property type="match status" value="1"/>
</dbReference>
<feature type="domain" description="Fructose-1-6-bisphosphatase class 1 C-terminal" evidence="15">
    <location>
        <begin position="199"/>
        <end position="322"/>
    </location>
</feature>
<dbReference type="GO" id="GO:0005829">
    <property type="term" value="C:cytosol"/>
    <property type="evidence" value="ECO:0007669"/>
    <property type="project" value="TreeGrafter"/>
</dbReference>
<feature type="binding site" evidence="12">
    <location>
        <position position="116"/>
    </location>
    <ligand>
        <name>Mg(2+)</name>
        <dbReference type="ChEBI" id="CHEBI:18420"/>
        <label>1</label>
    </ligand>
</feature>
<proteinExistence type="inferred from homology"/>
<evidence type="ECO:0000313" key="16">
    <source>
        <dbReference type="EMBL" id="PIY96295.1"/>
    </source>
</evidence>
<accession>A0A2M7RHQ8</accession>
<dbReference type="InterPro" id="IPR000146">
    <property type="entry name" value="FBPase_class-1"/>
</dbReference>
<reference evidence="16 17" key="1">
    <citation type="submission" date="2017-09" db="EMBL/GenBank/DDBJ databases">
        <title>Depth-based differentiation of microbial function through sediment-hosted aquifers and enrichment of novel symbionts in the deep terrestrial subsurface.</title>
        <authorList>
            <person name="Probst A.J."/>
            <person name="Ladd B."/>
            <person name="Jarett J.K."/>
            <person name="Geller-Mcgrath D.E."/>
            <person name="Sieber C.M."/>
            <person name="Emerson J.B."/>
            <person name="Anantharaman K."/>
            <person name="Thomas B.C."/>
            <person name="Malmstrom R."/>
            <person name="Stieglmeier M."/>
            <person name="Klingl A."/>
            <person name="Woyke T."/>
            <person name="Ryan C.M."/>
            <person name="Banfield J.F."/>
        </authorList>
    </citation>
    <scope>NUCLEOTIDE SEQUENCE [LARGE SCALE GENOMIC DNA]</scope>
    <source>
        <strain evidence="16">CG_4_10_14_0_8_um_filter_42_10</strain>
    </source>
</reference>
<dbReference type="Proteomes" id="UP000230779">
    <property type="component" value="Unassembled WGS sequence"/>
</dbReference>
<feature type="binding site" evidence="12">
    <location>
        <position position="114"/>
    </location>
    <ligand>
        <name>Mg(2+)</name>
        <dbReference type="ChEBI" id="CHEBI:18420"/>
        <label>1</label>
    </ligand>
</feature>
<evidence type="ECO:0000256" key="5">
    <source>
        <dbReference type="ARBA" id="ARBA00022490"/>
    </source>
</evidence>
<feature type="binding site" evidence="12">
    <location>
        <position position="271"/>
    </location>
    <ligand>
        <name>Mg(2+)</name>
        <dbReference type="ChEBI" id="CHEBI:18420"/>
        <label>2</label>
    </ligand>
</feature>